<keyword evidence="2" id="KW-1185">Reference proteome</keyword>
<protein>
    <submittedName>
        <fullName evidence="1">Uncharacterized protein</fullName>
    </submittedName>
</protein>
<evidence type="ECO:0000313" key="1">
    <source>
        <dbReference type="EMBL" id="SFI39456.1"/>
    </source>
</evidence>
<dbReference type="AlphaFoldDB" id="A0A1I3HUM5"/>
<organism evidence="1 2">
    <name type="scientific">Albimonas pacifica</name>
    <dbReference type="NCBI Taxonomy" id="1114924"/>
    <lineage>
        <taxon>Bacteria</taxon>
        <taxon>Pseudomonadati</taxon>
        <taxon>Pseudomonadota</taxon>
        <taxon>Alphaproteobacteria</taxon>
        <taxon>Rhodobacterales</taxon>
        <taxon>Paracoccaceae</taxon>
        <taxon>Albimonas</taxon>
    </lineage>
</organism>
<dbReference type="STRING" id="1114924.SAMN05216258_106185"/>
<sequence>MTLHAPLAPALAAKPSDPALDFCLWPYARPRPPAPGALRTEALLDASFALAGVGDVMPPIVEAIRARLGRFATVWGLKHMAGRLSWEFYVYDYARRERAHPSAAVLDALRPLIEVTAPTADDAPWFMFSFEIDEAIARGRAPLDRLDLYTGLPSDGISAGICHGLGPEGLELRNLYWFHDAATQAQDALAKALASPRFDARRVAPEALFWPEMRAATLVVAQKRLFDGIYFSRIEADALLAFLRRAGFPPALAAWTQAHLPALSHHLFDAGYDHSIGPDGAVTVEKGSVYGLL</sequence>
<dbReference type="RefSeq" id="WP_092860537.1">
    <property type="nucleotide sequence ID" value="NZ_FOQH01000006.1"/>
</dbReference>
<dbReference type="EMBL" id="FOQH01000006">
    <property type="protein sequence ID" value="SFI39456.1"/>
    <property type="molecule type" value="Genomic_DNA"/>
</dbReference>
<proteinExistence type="predicted"/>
<reference evidence="1 2" key="1">
    <citation type="submission" date="2016-10" db="EMBL/GenBank/DDBJ databases">
        <authorList>
            <person name="de Groot N.N."/>
        </authorList>
    </citation>
    <scope>NUCLEOTIDE SEQUENCE [LARGE SCALE GENOMIC DNA]</scope>
    <source>
        <strain evidence="1 2">CGMCC 1.11030</strain>
    </source>
</reference>
<dbReference type="Proteomes" id="UP000199377">
    <property type="component" value="Unassembled WGS sequence"/>
</dbReference>
<accession>A0A1I3HUM5</accession>
<dbReference type="OrthoDB" id="7977953at2"/>
<name>A0A1I3HUM5_9RHOB</name>
<evidence type="ECO:0000313" key="2">
    <source>
        <dbReference type="Proteomes" id="UP000199377"/>
    </source>
</evidence>
<gene>
    <name evidence="1" type="ORF">SAMN05216258_106185</name>
</gene>